<name>A0ABU8SBI8_9SPHN</name>
<feature type="chain" id="PRO_5046906622" description="DUF4105 domain-containing protein" evidence="1">
    <location>
        <begin position="23"/>
        <end position="176"/>
    </location>
</feature>
<evidence type="ECO:0008006" key="4">
    <source>
        <dbReference type="Google" id="ProtNLM"/>
    </source>
</evidence>
<sequence>MHRFLAVFLFALVSLIPQPALAQVTLAFHSFNGSYLGGRYPHAFIVLDGTLANGTRVHENYGYSTSASALSALSGPVPGIIQVEKEKYIASTNRHFAVPISDAQYREIAAEVNAWKDAPGQKRYLLDQRNCIHFVARIAQIVGLKSDVPQKMVRRPKLWLNLITRLNPHLGAKEVR</sequence>
<proteinExistence type="predicted"/>
<evidence type="ECO:0000256" key="1">
    <source>
        <dbReference type="SAM" id="SignalP"/>
    </source>
</evidence>
<evidence type="ECO:0000313" key="3">
    <source>
        <dbReference type="Proteomes" id="UP001379235"/>
    </source>
</evidence>
<reference evidence="2 3" key="1">
    <citation type="submission" date="2024-03" db="EMBL/GenBank/DDBJ databases">
        <authorList>
            <person name="Jo J.-H."/>
        </authorList>
    </citation>
    <scope>NUCLEOTIDE SEQUENCE [LARGE SCALE GENOMIC DNA]</scope>
    <source>
        <strain evidence="2 3">AS3R-12</strain>
    </source>
</reference>
<dbReference type="RefSeq" id="WP_339968437.1">
    <property type="nucleotide sequence ID" value="NZ_JBBHJY010000008.1"/>
</dbReference>
<accession>A0ABU8SBI8</accession>
<feature type="signal peptide" evidence="1">
    <location>
        <begin position="1"/>
        <end position="22"/>
    </location>
</feature>
<evidence type="ECO:0000313" key="2">
    <source>
        <dbReference type="EMBL" id="MEJ6011323.1"/>
    </source>
</evidence>
<keyword evidence="3" id="KW-1185">Reference proteome</keyword>
<dbReference type="EMBL" id="JBBHJY010000008">
    <property type="protein sequence ID" value="MEJ6011323.1"/>
    <property type="molecule type" value="Genomic_DNA"/>
</dbReference>
<keyword evidence="1" id="KW-0732">Signal</keyword>
<comment type="caution">
    <text evidence="2">The sequence shown here is derived from an EMBL/GenBank/DDBJ whole genome shotgun (WGS) entry which is preliminary data.</text>
</comment>
<dbReference type="Proteomes" id="UP001379235">
    <property type="component" value="Unassembled WGS sequence"/>
</dbReference>
<gene>
    <name evidence="2" type="ORF">WG900_15480</name>
</gene>
<protein>
    <recommendedName>
        <fullName evidence="4">DUF4105 domain-containing protein</fullName>
    </recommendedName>
</protein>
<organism evidence="2 3">
    <name type="scientific">Novosphingobium aquae</name>
    <dbReference type="NCBI Taxonomy" id="3133435"/>
    <lineage>
        <taxon>Bacteria</taxon>
        <taxon>Pseudomonadati</taxon>
        <taxon>Pseudomonadota</taxon>
        <taxon>Alphaproteobacteria</taxon>
        <taxon>Sphingomonadales</taxon>
        <taxon>Sphingomonadaceae</taxon>
        <taxon>Novosphingobium</taxon>
    </lineage>
</organism>